<reference evidence="16" key="1">
    <citation type="journal article" date="2019" name="Int. J. Syst. Evol. Microbiol.">
        <title>The Global Catalogue of Microorganisms (GCM) 10K type strain sequencing project: providing services to taxonomists for standard genome sequencing and annotation.</title>
        <authorList>
            <consortium name="The Broad Institute Genomics Platform"/>
            <consortium name="The Broad Institute Genome Sequencing Center for Infectious Disease"/>
            <person name="Wu L."/>
            <person name="Ma J."/>
        </authorList>
    </citation>
    <scope>NUCLEOTIDE SEQUENCE [LARGE SCALE GENOMIC DNA]</scope>
    <source>
        <strain evidence="16">NBRC 103632</strain>
    </source>
</reference>
<keyword evidence="4" id="KW-0410">Iron transport</keyword>
<dbReference type="RefSeq" id="WP_380806350.1">
    <property type="nucleotide sequence ID" value="NZ_JBHSFZ010000058.1"/>
</dbReference>
<comment type="caution">
    <text evidence="15">The sequence shown here is derived from an EMBL/GenBank/DDBJ whole genome shotgun (WGS) entry which is preliminary data.</text>
</comment>
<dbReference type="Gene3D" id="2.40.170.20">
    <property type="entry name" value="TonB-dependent receptor, beta-barrel domain"/>
    <property type="match status" value="1"/>
</dbReference>
<evidence type="ECO:0000256" key="12">
    <source>
        <dbReference type="RuleBase" id="RU003357"/>
    </source>
</evidence>
<evidence type="ECO:0000256" key="6">
    <source>
        <dbReference type="ARBA" id="ARBA00023004"/>
    </source>
</evidence>
<dbReference type="Pfam" id="PF07715">
    <property type="entry name" value="Plug"/>
    <property type="match status" value="1"/>
</dbReference>
<dbReference type="InterPro" id="IPR000531">
    <property type="entry name" value="Beta-barrel_TonB"/>
</dbReference>
<keyword evidence="5 11" id="KW-0812">Transmembrane</keyword>
<keyword evidence="3 11" id="KW-1134">Transmembrane beta strand</keyword>
<dbReference type="InterPro" id="IPR012910">
    <property type="entry name" value="Plug_dom"/>
</dbReference>
<evidence type="ECO:0000256" key="9">
    <source>
        <dbReference type="ARBA" id="ARBA00023136"/>
    </source>
</evidence>
<dbReference type="Pfam" id="PF00593">
    <property type="entry name" value="TonB_dep_Rec_b-barrel"/>
    <property type="match status" value="1"/>
</dbReference>
<organism evidence="15 16">
    <name type="scientific">Sphingobium tyrosinilyticum</name>
    <dbReference type="NCBI Taxonomy" id="2715436"/>
    <lineage>
        <taxon>Bacteria</taxon>
        <taxon>Pseudomonadati</taxon>
        <taxon>Pseudomonadota</taxon>
        <taxon>Alphaproteobacteria</taxon>
        <taxon>Sphingomonadales</taxon>
        <taxon>Sphingomonadaceae</taxon>
        <taxon>Sphingobium</taxon>
    </lineage>
</organism>
<evidence type="ECO:0000313" key="15">
    <source>
        <dbReference type="EMBL" id="MFC4595760.1"/>
    </source>
</evidence>
<dbReference type="InterPro" id="IPR039426">
    <property type="entry name" value="TonB-dep_rcpt-like"/>
</dbReference>
<dbReference type="SUPFAM" id="SSF56935">
    <property type="entry name" value="Porins"/>
    <property type="match status" value="1"/>
</dbReference>
<keyword evidence="8 12" id="KW-0798">TonB box</keyword>
<gene>
    <name evidence="15" type="ORF">ACFO3E_16490</name>
</gene>
<keyword evidence="10 11" id="KW-0998">Cell outer membrane</keyword>
<dbReference type="Proteomes" id="UP001595957">
    <property type="component" value="Unassembled WGS sequence"/>
</dbReference>
<keyword evidence="6" id="KW-0408">Iron</keyword>
<dbReference type="EMBL" id="JBHSFZ010000058">
    <property type="protein sequence ID" value="MFC4595760.1"/>
    <property type="molecule type" value="Genomic_DNA"/>
</dbReference>
<keyword evidence="7" id="KW-0406">Ion transport</keyword>
<keyword evidence="9 11" id="KW-0472">Membrane</keyword>
<proteinExistence type="inferred from homology"/>
<evidence type="ECO:0000256" key="10">
    <source>
        <dbReference type="ARBA" id="ARBA00023237"/>
    </source>
</evidence>
<dbReference type="PANTHER" id="PTHR32552:SF81">
    <property type="entry name" value="TONB-DEPENDENT OUTER MEMBRANE RECEPTOR"/>
    <property type="match status" value="1"/>
</dbReference>
<evidence type="ECO:0000256" key="11">
    <source>
        <dbReference type="PROSITE-ProRule" id="PRU01360"/>
    </source>
</evidence>
<evidence type="ECO:0000313" key="16">
    <source>
        <dbReference type="Proteomes" id="UP001595957"/>
    </source>
</evidence>
<sequence length="782" mass="85242">MSAFALFWALGTQHASAQTDAGVMSDTAAGDIIVTARRRNESLQDVPQTVNAVTGAEVEKLNLTKFEDIESLVPGLTLEGGNDGFTTTASIRGVGYDSTTGAPPTVEFYLNDALTFPVFLFQSMYDVGQIEVLRGPQGTLRGRASPSGSITVTTRKADLQEVGGYATMTGTDQGMINVNGAIGVPIIKDMLAIRVAGIIDENEVNRVRSINVGTQPYSRTQGGRVSLRFEPSSELTANIMYSRLHREVASFIQAESISLSQPGAPVGTGPIIRAKDRRGIVEGATKIDETQQILNGNIGWTIGNQQLNYVGSYTKWNAESSGPLDFANVFPNREYFQLVPIRSKQQTHELRLSSVKPLFDFLDYTVGAFYSDLKSSNPVTQPTAITIPGTTSPTLLALSPLQIANTSHQKETSFFGNLTAHFGPNTELSAGLRHIIFDDEALMTIPAFGVTLADIDETYHPTVYNVSLKHSFSRDFMIYANTGSGWRKGPNATGMSRSLTPRLRRFTQLRPETSKSYEVGVKAALFDRKLDLSVAAFHQDFKNFFYANPSQTSYINLVGGVETPGNFDFLANVPVKVNGIDFQANFRPSRRFSANLLFSYAKGKIKNGEIACNDLNGDGIADPGIPTLDQIRASAGTSEAVAVCRTNDRISNSPNWNSTLQLDYTLPVSNSADGFVRGLFNYYPRNRNQPSNPYDTVSSYGLLNVYLGLRDPDGAWEVSLFGKNITNTFRTLSRSDRPLSTNAQEFGATGLTGVSYQSNYVAVTTTAPREFGINIRYAFGAR</sequence>
<dbReference type="PANTHER" id="PTHR32552">
    <property type="entry name" value="FERRICHROME IRON RECEPTOR-RELATED"/>
    <property type="match status" value="1"/>
</dbReference>
<comment type="subcellular location">
    <subcellularLocation>
        <location evidence="1 11">Cell outer membrane</location>
        <topology evidence="1 11">Multi-pass membrane protein</topology>
    </subcellularLocation>
</comment>
<accession>A0ABV9F4M9</accession>
<evidence type="ECO:0000256" key="7">
    <source>
        <dbReference type="ARBA" id="ARBA00023065"/>
    </source>
</evidence>
<evidence type="ECO:0000256" key="1">
    <source>
        <dbReference type="ARBA" id="ARBA00004571"/>
    </source>
</evidence>
<evidence type="ECO:0000256" key="8">
    <source>
        <dbReference type="ARBA" id="ARBA00023077"/>
    </source>
</evidence>
<evidence type="ECO:0000259" key="13">
    <source>
        <dbReference type="Pfam" id="PF00593"/>
    </source>
</evidence>
<dbReference type="InterPro" id="IPR036942">
    <property type="entry name" value="Beta-barrel_TonB_sf"/>
</dbReference>
<feature type="domain" description="TonB-dependent receptor plug" evidence="14">
    <location>
        <begin position="43"/>
        <end position="148"/>
    </location>
</feature>
<protein>
    <submittedName>
        <fullName evidence="15">TonB-dependent receptor</fullName>
    </submittedName>
</protein>
<name>A0ABV9F4M9_9SPHN</name>
<dbReference type="PROSITE" id="PS52016">
    <property type="entry name" value="TONB_DEPENDENT_REC_3"/>
    <property type="match status" value="1"/>
</dbReference>
<feature type="domain" description="TonB-dependent receptor-like beta-barrel" evidence="13">
    <location>
        <begin position="294"/>
        <end position="725"/>
    </location>
</feature>
<evidence type="ECO:0000256" key="2">
    <source>
        <dbReference type="ARBA" id="ARBA00022448"/>
    </source>
</evidence>
<comment type="similarity">
    <text evidence="11 12">Belongs to the TonB-dependent receptor family.</text>
</comment>
<keyword evidence="16" id="KW-1185">Reference proteome</keyword>
<evidence type="ECO:0000256" key="3">
    <source>
        <dbReference type="ARBA" id="ARBA00022452"/>
    </source>
</evidence>
<evidence type="ECO:0000256" key="5">
    <source>
        <dbReference type="ARBA" id="ARBA00022692"/>
    </source>
</evidence>
<keyword evidence="2 11" id="KW-0813">Transport</keyword>
<evidence type="ECO:0000259" key="14">
    <source>
        <dbReference type="Pfam" id="PF07715"/>
    </source>
</evidence>
<keyword evidence="15" id="KW-0675">Receptor</keyword>
<evidence type="ECO:0000256" key="4">
    <source>
        <dbReference type="ARBA" id="ARBA00022496"/>
    </source>
</evidence>